<name>A0ABP0MDR7_9DINO</name>
<feature type="region of interest" description="Disordered" evidence="1">
    <location>
        <begin position="838"/>
        <end position="865"/>
    </location>
</feature>
<comment type="caution">
    <text evidence="3">The sequence shown here is derived from an EMBL/GenBank/DDBJ whole genome shotgun (WGS) entry which is preliminary data.</text>
</comment>
<keyword evidence="2" id="KW-0812">Transmembrane</keyword>
<feature type="compositionally biased region" description="Basic and acidic residues" evidence="1">
    <location>
        <begin position="733"/>
        <end position="742"/>
    </location>
</feature>
<protein>
    <submittedName>
        <fullName evidence="3">Uncharacterized protein</fullName>
    </submittedName>
</protein>
<feature type="region of interest" description="Disordered" evidence="1">
    <location>
        <begin position="1"/>
        <end position="69"/>
    </location>
</feature>
<gene>
    <name evidence="3" type="ORF">CCMP2556_LOCUS24884</name>
</gene>
<dbReference type="Proteomes" id="UP001642484">
    <property type="component" value="Unassembled WGS sequence"/>
</dbReference>
<feature type="compositionally biased region" description="Low complexity" evidence="1">
    <location>
        <begin position="744"/>
        <end position="764"/>
    </location>
</feature>
<feature type="region of interest" description="Disordered" evidence="1">
    <location>
        <begin position="732"/>
        <end position="764"/>
    </location>
</feature>
<organism evidence="3 4">
    <name type="scientific">Durusdinium trenchii</name>
    <dbReference type="NCBI Taxonomy" id="1381693"/>
    <lineage>
        <taxon>Eukaryota</taxon>
        <taxon>Sar</taxon>
        <taxon>Alveolata</taxon>
        <taxon>Dinophyceae</taxon>
        <taxon>Suessiales</taxon>
        <taxon>Symbiodiniaceae</taxon>
        <taxon>Durusdinium</taxon>
    </lineage>
</organism>
<keyword evidence="2" id="KW-1133">Transmembrane helix</keyword>
<evidence type="ECO:0000313" key="3">
    <source>
        <dbReference type="EMBL" id="CAK9048290.1"/>
    </source>
</evidence>
<reference evidence="3 4" key="1">
    <citation type="submission" date="2024-02" db="EMBL/GenBank/DDBJ databases">
        <authorList>
            <person name="Chen Y."/>
            <person name="Shah S."/>
            <person name="Dougan E. K."/>
            <person name="Thang M."/>
            <person name="Chan C."/>
        </authorList>
    </citation>
    <scope>NUCLEOTIDE SEQUENCE [LARGE SCALE GENOMIC DNA]</scope>
</reference>
<feature type="compositionally biased region" description="Basic and acidic residues" evidence="1">
    <location>
        <begin position="33"/>
        <end position="52"/>
    </location>
</feature>
<feature type="compositionally biased region" description="Basic and acidic residues" evidence="1">
    <location>
        <begin position="60"/>
        <end position="69"/>
    </location>
</feature>
<dbReference type="EMBL" id="CAXAMN010016469">
    <property type="protein sequence ID" value="CAK9048290.1"/>
    <property type="molecule type" value="Genomic_DNA"/>
</dbReference>
<sequence length="1031" mass="116303">MKGSQHVSKKKGFGPSSRRAFKKANAAKSETPINEKEKHEALQTNSVHDDSGSRQSNLKEASHVEDQDEYERAGLVHDSMFETFDVEGVQRKVLFLKNLSADRISRSDESLSKLVEGFVPRLPKLVIHLCMSKGFNEHVCAVEKFSIKHQSAGYVPRHPPFPSGTVVVPLEPDWPKKLNSACSALGSYFEGRGGNAQRKLQRIIRKANGDIFPLNVKQVESLAGLDSLKLSIRGKVQDLKLQKDRLVFKDNEERGFFKNLDTEANRLRIGDYKKEGKEVHFRPFTGVKVEEGPADAKQKIMKFDCRDWVKLMDLAEHLKAFDIELVPNSPAQTPLGGRLPTKADFPLSVEVVGEEQQKRGRDCEERLDRFMSEIVLPLAIETNAMILCTGLSPICALTESLLKAVSTRQETWADHPPFTIICTTAHMFHLYSSERQDSQEDLFWHKIQKGSKKWKSRDQSIRDCFNKKDGAQAGATNTATLKPRSFDLHSSSLNYLIVDSIGGSAKDADEHLEAYIPYNNLVRNLVKHLWQRLPVFAVKTGGGDRHTLQSVRASVDASALHSTLEFLVAGMPVLWVDVRRRSYVGPSKGELISMERANAAREMLQSAKEGFVKDTELLKLQQPRVADTLDACAIAYFLKILQHVREFRSAHLGKKMKWTKNAAFAARKIGLNGPEGIFPSLNSSTSRFPWPKAAQGSEGREDEDRQGTSSKGGEGQRGWSFLRRNQDLLTTFGKKDDEKTEVHAASSPDSSATSPDPGVSVMVSSPISPVDRAITADLSAADDILGGDWESFDMELDGNLETVSESNPISERRRYRRCSGCGLFRCFRYLFENARKQSTDLHGSSDSEEGDQDPRPRRDLIEESERDYRSEVAAWLAEKMFADARYVLQNEKDELQSELREGGELKKRPQEVDDVSYEQQIAAMTFWVREILSSENSFSVNVHSNFLRVRKEVMRLAMLSRLPDENDIKGSRLLEEAWKDYFAAMSMADQYKLLCRRLFLLQLLFGFLMSAVTAFRADRQMMSRMAQLHFA</sequence>
<evidence type="ECO:0000256" key="1">
    <source>
        <dbReference type="SAM" id="MobiDB-lite"/>
    </source>
</evidence>
<keyword evidence="4" id="KW-1185">Reference proteome</keyword>
<feature type="transmembrane region" description="Helical" evidence="2">
    <location>
        <begin position="998"/>
        <end position="1015"/>
    </location>
</feature>
<feature type="compositionally biased region" description="Basic and acidic residues" evidence="1">
    <location>
        <begin position="852"/>
        <end position="865"/>
    </location>
</feature>
<proteinExistence type="predicted"/>
<evidence type="ECO:0000256" key="2">
    <source>
        <dbReference type="SAM" id="Phobius"/>
    </source>
</evidence>
<feature type="region of interest" description="Disordered" evidence="1">
    <location>
        <begin position="680"/>
        <end position="718"/>
    </location>
</feature>
<evidence type="ECO:0000313" key="4">
    <source>
        <dbReference type="Proteomes" id="UP001642484"/>
    </source>
</evidence>
<accession>A0ABP0MDR7</accession>
<keyword evidence="2" id="KW-0472">Membrane</keyword>